<name>A0AAV7GLD6_DENCH</name>
<keyword evidence="2" id="KW-1133">Transmembrane helix</keyword>
<keyword evidence="4" id="KW-1185">Reference proteome</keyword>
<evidence type="ECO:0000256" key="2">
    <source>
        <dbReference type="SAM" id="Phobius"/>
    </source>
</evidence>
<dbReference type="AlphaFoldDB" id="A0AAV7GLD6"/>
<evidence type="ECO:0000256" key="1">
    <source>
        <dbReference type="SAM" id="MobiDB-lite"/>
    </source>
</evidence>
<keyword evidence="2" id="KW-0472">Membrane</keyword>
<reference evidence="3 4" key="1">
    <citation type="journal article" date="2021" name="Hortic Res">
        <title>Chromosome-scale assembly of the Dendrobium chrysotoxum genome enhances the understanding of orchid evolution.</title>
        <authorList>
            <person name="Zhang Y."/>
            <person name="Zhang G.Q."/>
            <person name="Zhang D."/>
            <person name="Liu X.D."/>
            <person name="Xu X.Y."/>
            <person name="Sun W.H."/>
            <person name="Yu X."/>
            <person name="Zhu X."/>
            <person name="Wang Z.W."/>
            <person name="Zhao X."/>
            <person name="Zhong W.Y."/>
            <person name="Chen H."/>
            <person name="Yin W.L."/>
            <person name="Huang T."/>
            <person name="Niu S.C."/>
            <person name="Liu Z.J."/>
        </authorList>
    </citation>
    <scope>NUCLEOTIDE SEQUENCE [LARGE SCALE GENOMIC DNA]</scope>
    <source>
        <strain evidence="3">Lindl</strain>
    </source>
</reference>
<accession>A0AAV7GLD6</accession>
<feature type="region of interest" description="Disordered" evidence="1">
    <location>
        <begin position="1"/>
        <end position="21"/>
    </location>
</feature>
<feature type="transmembrane region" description="Helical" evidence="2">
    <location>
        <begin position="21"/>
        <end position="38"/>
    </location>
</feature>
<evidence type="ECO:0000313" key="4">
    <source>
        <dbReference type="Proteomes" id="UP000775213"/>
    </source>
</evidence>
<dbReference type="Proteomes" id="UP000775213">
    <property type="component" value="Unassembled WGS sequence"/>
</dbReference>
<protein>
    <submittedName>
        <fullName evidence="3">Uncharacterized protein</fullName>
    </submittedName>
</protein>
<evidence type="ECO:0000313" key="3">
    <source>
        <dbReference type="EMBL" id="KAH0456428.1"/>
    </source>
</evidence>
<keyword evidence="2" id="KW-0812">Transmembrane</keyword>
<proteinExistence type="predicted"/>
<gene>
    <name evidence="3" type="ORF">IEQ34_014335</name>
</gene>
<sequence>MHRFGIGRREEQRENGTAPDLTGFPLFLAIFFCFVLPHRCPISRHWIYHLSFLSSPCCAQKGEKKKFAESQRSLRVGLKSAS</sequence>
<comment type="caution">
    <text evidence="3">The sequence shown here is derived from an EMBL/GenBank/DDBJ whole genome shotgun (WGS) entry which is preliminary data.</text>
</comment>
<organism evidence="3 4">
    <name type="scientific">Dendrobium chrysotoxum</name>
    <name type="common">Orchid</name>
    <dbReference type="NCBI Taxonomy" id="161865"/>
    <lineage>
        <taxon>Eukaryota</taxon>
        <taxon>Viridiplantae</taxon>
        <taxon>Streptophyta</taxon>
        <taxon>Embryophyta</taxon>
        <taxon>Tracheophyta</taxon>
        <taxon>Spermatophyta</taxon>
        <taxon>Magnoliopsida</taxon>
        <taxon>Liliopsida</taxon>
        <taxon>Asparagales</taxon>
        <taxon>Orchidaceae</taxon>
        <taxon>Epidendroideae</taxon>
        <taxon>Malaxideae</taxon>
        <taxon>Dendrobiinae</taxon>
        <taxon>Dendrobium</taxon>
    </lineage>
</organism>
<dbReference type="EMBL" id="JAGFBR010000013">
    <property type="protein sequence ID" value="KAH0456428.1"/>
    <property type="molecule type" value="Genomic_DNA"/>
</dbReference>